<evidence type="ECO:0000313" key="3">
    <source>
        <dbReference type="Proteomes" id="UP000010797"/>
    </source>
</evidence>
<dbReference type="Pfam" id="PF12730">
    <property type="entry name" value="ABC2_membrane_4"/>
    <property type="match status" value="1"/>
</dbReference>
<feature type="transmembrane region" description="Helical" evidence="1">
    <location>
        <begin position="72"/>
        <end position="93"/>
    </location>
</feature>
<dbReference type="eggNOG" id="COG1277">
    <property type="taxonomic scope" value="Bacteria"/>
</dbReference>
<feature type="transmembrane region" description="Helical" evidence="1">
    <location>
        <begin position="233"/>
        <end position="254"/>
    </location>
</feature>
<dbReference type="STRING" id="871963.Desdi_1444"/>
<name>L0F6X6_DESDL</name>
<proteinExistence type="predicted"/>
<organism evidence="2 3">
    <name type="scientific">Desulfitobacterium dichloroeliminans (strain LMG P-21439 / DCA1)</name>
    <dbReference type="NCBI Taxonomy" id="871963"/>
    <lineage>
        <taxon>Bacteria</taxon>
        <taxon>Bacillati</taxon>
        <taxon>Bacillota</taxon>
        <taxon>Clostridia</taxon>
        <taxon>Eubacteriales</taxon>
        <taxon>Desulfitobacteriaceae</taxon>
        <taxon>Desulfitobacterium</taxon>
    </lineage>
</organism>
<feature type="transmembrane region" description="Helical" evidence="1">
    <location>
        <begin position="114"/>
        <end position="141"/>
    </location>
</feature>
<accession>L0F6X6</accession>
<dbReference type="RefSeq" id="WP_015261935.1">
    <property type="nucleotide sequence ID" value="NC_019903.1"/>
</dbReference>
<dbReference type="Proteomes" id="UP000010797">
    <property type="component" value="Chromosome"/>
</dbReference>
<dbReference type="HOGENOM" id="CLU_093174_1_0_9"/>
<dbReference type="AlphaFoldDB" id="L0F6X6"/>
<sequence length="260" mass="28609">MREIVTSLLVETKKFINSKVPLITLLAMLMVPFMGGFFMYILKDPDFAKEMGIISAKAQIMGTADWPSYLSLLSQAVSIGGILVFGFVTSWIFGREYSDRTIKDLLALPISRNIIVLSKFIVVFLWCSLLSVFIFMIGMLVGNSVDIPGWSPSIVSQGLTIFVICSLLTILLSTPVAFFASFGRGYLSPLGFMIFTLVIAQIVASTGYGHLFPWSIPAIVSQSAGGFNIKLEYISVIIVLLTSFGGLIGTLLWWRFADQN</sequence>
<dbReference type="EMBL" id="CP003344">
    <property type="protein sequence ID" value="AGA68942.1"/>
    <property type="molecule type" value="Genomic_DNA"/>
</dbReference>
<reference evidence="3" key="1">
    <citation type="submission" date="2012-02" db="EMBL/GenBank/DDBJ databases">
        <title>Complete sequence of Desulfitobacterium dichloroeliminans LMG P-21439.</title>
        <authorList>
            <person name="Lucas S."/>
            <person name="Han J."/>
            <person name="Lapidus A."/>
            <person name="Cheng J.-F."/>
            <person name="Goodwin L."/>
            <person name="Pitluck S."/>
            <person name="Peters L."/>
            <person name="Ovchinnikova G."/>
            <person name="Teshima H."/>
            <person name="Detter J.C."/>
            <person name="Han C."/>
            <person name="Tapia R."/>
            <person name="Land M."/>
            <person name="Hauser L."/>
            <person name="Kyrpides N."/>
            <person name="Ivanova N."/>
            <person name="Pagani I."/>
            <person name="Kruse T."/>
            <person name="de Vos W.M."/>
            <person name="Boon N."/>
            <person name="Smidt H."/>
            <person name="Woyke T."/>
        </authorList>
    </citation>
    <scope>NUCLEOTIDE SEQUENCE [LARGE SCALE GENOMIC DNA]</scope>
    <source>
        <strain evidence="3">LMG P-21439 / DCA1</strain>
    </source>
</reference>
<feature type="transmembrane region" description="Helical" evidence="1">
    <location>
        <begin position="20"/>
        <end position="42"/>
    </location>
</feature>
<dbReference type="PANTHER" id="PTHR37305">
    <property type="entry name" value="INTEGRAL MEMBRANE PROTEIN-RELATED"/>
    <property type="match status" value="1"/>
</dbReference>
<evidence type="ECO:0000256" key="1">
    <source>
        <dbReference type="SAM" id="Phobius"/>
    </source>
</evidence>
<evidence type="ECO:0008006" key="4">
    <source>
        <dbReference type="Google" id="ProtNLM"/>
    </source>
</evidence>
<feature type="transmembrane region" description="Helical" evidence="1">
    <location>
        <begin position="192"/>
        <end position="213"/>
    </location>
</feature>
<gene>
    <name evidence="2" type="ordered locus">Desdi_1444</name>
</gene>
<dbReference type="OrthoDB" id="4336274at2"/>
<feature type="transmembrane region" description="Helical" evidence="1">
    <location>
        <begin position="161"/>
        <end position="180"/>
    </location>
</feature>
<keyword evidence="3" id="KW-1185">Reference proteome</keyword>
<keyword evidence="1" id="KW-1133">Transmembrane helix</keyword>
<evidence type="ECO:0000313" key="2">
    <source>
        <dbReference type="EMBL" id="AGA68942.1"/>
    </source>
</evidence>
<dbReference type="KEGG" id="ddl:Desdi_1444"/>
<dbReference type="PANTHER" id="PTHR37305:SF1">
    <property type="entry name" value="MEMBRANE PROTEIN"/>
    <property type="match status" value="1"/>
</dbReference>
<keyword evidence="1" id="KW-0812">Transmembrane</keyword>
<protein>
    <recommendedName>
        <fullName evidence="4">Bacitracin ABC transporter permease</fullName>
    </recommendedName>
</protein>
<keyword evidence="1" id="KW-0472">Membrane</keyword>